<reference evidence="1 2" key="1">
    <citation type="journal article" date="2023" name="Science">
        <title>Complex scaffold remodeling in plant triterpene biosynthesis.</title>
        <authorList>
            <person name="De La Pena R."/>
            <person name="Hodgson H."/>
            <person name="Liu J.C."/>
            <person name="Stephenson M.J."/>
            <person name="Martin A.C."/>
            <person name="Owen C."/>
            <person name="Harkess A."/>
            <person name="Leebens-Mack J."/>
            <person name="Jimenez L.E."/>
            <person name="Osbourn A."/>
            <person name="Sattely E.S."/>
        </authorList>
    </citation>
    <scope>NUCLEOTIDE SEQUENCE [LARGE SCALE GENOMIC DNA]</scope>
    <source>
        <strain evidence="2">cv. JPN11</strain>
        <tissue evidence="1">Leaf</tissue>
    </source>
</reference>
<organism evidence="1 2">
    <name type="scientific">Melia azedarach</name>
    <name type="common">Chinaberry tree</name>
    <dbReference type="NCBI Taxonomy" id="155640"/>
    <lineage>
        <taxon>Eukaryota</taxon>
        <taxon>Viridiplantae</taxon>
        <taxon>Streptophyta</taxon>
        <taxon>Embryophyta</taxon>
        <taxon>Tracheophyta</taxon>
        <taxon>Spermatophyta</taxon>
        <taxon>Magnoliopsida</taxon>
        <taxon>eudicotyledons</taxon>
        <taxon>Gunneridae</taxon>
        <taxon>Pentapetalae</taxon>
        <taxon>rosids</taxon>
        <taxon>malvids</taxon>
        <taxon>Sapindales</taxon>
        <taxon>Meliaceae</taxon>
        <taxon>Melia</taxon>
    </lineage>
</organism>
<sequence length="246" mass="26549">MSIAMDRIEPSGFSGGGGGVAGVASCSTVLEQAQPVEDEKEEEQNWCSSSSTSSIGRNSDLSERSTDGEDGEDNEVQSAYNGPLDMMDSLEEVLPMRRGISKFYTGKSKSFTSLADASAASSIKDIGKQENAYSRRRRNLLAINHIWDKNRSSPHRSNGCGISKKALSSSRSTLALAVAMSSSESISSASDESNSRSPPPLPPLHPRSRASPWRSYSVADLQQCRTEITSNPHCSLDRPQNLNLMN</sequence>
<proteinExistence type="predicted"/>
<name>A0ACC1XBP0_MELAZ</name>
<accession>A0ACC1XBP0</accession>
<gene>
    <name evidence="1" type="ORF">OWV82_018778</name>
</gene>
<keyword evidence="1" id="KW-0238">DNA-binding</keyword>
<evidence type="ECO:0000313" key="2">
    <source>
        <dbReference type="Proteomes" id="UP001164539"/>
    </source>
</evidence>
<dbReference type="Proteomes" id="UP001164539">
    <property type="component" value="Chromosome 10"/>
</dbReference>
<keyword evidence="2" id="KW-1185">Reference proteome</keyword>
<dbReference type="EMBL" id="CM051403">
    <property type="protein sequence ID" value="KAJ4708906.1"/>
    <property type="molecule type" value="Genomic_DNA"/>
</dbReference>
<comment type="caution">
    <text evidence="1">The sequence shown here is derived from an EMBL/GenBank/DDBJ whole genome shotgun (WGS) entry which is preliminary data.</text>
</comment>
<evidence type="ECO:0000313" key="1">
    <source>
        <dbReference type="EMBL" id="KAJ4708906.1"/>
    </source>
</evidence>
<protein>
    <submittedName>
        <fullName evidence="1">Damaged dna-binding 2, putative isoform 1</fullName>
    </submittedName>
</protein>